<evidence type="ECO:0000313" key="2">
    <source>
        <dbReference type="EMBL" id="MBK8891229.1"/>
    </source>
</evidence>
<evidence type="ECO:0000313" key="3">
    <source>
        <dbReference type="Proteomes" id="UP000808146"/>
    </source>
</evidence>
<feature type="signal peptide" evidence="1">
    <location>
        <begin position="1"/>
        <end position="23"/>
    </location>
</feature>
<sequence length="100" mass="10934">MKNLKKHFVALSCSIVFSLGASAEEVNVSGMPDKQLKGPEISEVIKGKVVNGTTVNGDVRHDFRNDYVIYSNNKGFSDSGTWAIEGDQLCILTRQSNSQL</sequence>
<protein>
    <recommendedName>
        <fullName evidence="4">Organic solvent tolerance-like N-terminal domain-containing protein</fullName>
    </recommendedName>
</protein>
<reference evidence="2" key="1">
    <citation type="submission" date="2020-10" db="EMBL/GenBank/DDBJ databases">
        <title>Connecting structure to function with the recovery of over 1000 high-quality activated sludge metagenome-assembled genomes encoding full-length rRNA genes using long-read sequencing.</title>
        <authorList>
            <person name="Singleton C.M."/>
            <person name="Petriglieri F."/>
            <person name="Kristensen J.M."/>
            <person name="Kirkegaard R.H."/>
            <person name="Michaelsen T.Y."/>
            <person name="Andersen M.H."/>
            <person name="Karst S.M."/>
            <person name="Dueholm M.S."/>
            <person name="Nielsen P.H."/>
            <person name="Albertsen M."/>
        </authorList>
    </citation>
    <scope>NUCLEOTIDE SEQUENCE</scope>
    <source>
        <strain evidence="2">OdNE_18-Q3-R46-58_BAT3C.305</strain>
    </source>
</reference>
<evidence type="ECO:0008006" key="4">
    <source>
        <dbReference type="Google" id="ProtNLM"/>
    </source>
</evidence>
<name>A0A9D7QJF9_9RHOO</name>
<evidence type="ECO:0000256" key="1">
    <source>
        <dbReference type="SAM" id="SignalP"/>
    </source>
</evidence>
<keyword evidence="1" id="KW-0732">Signal</keyword>
<dbReference type="Proteomes" id="UP000808146">
    <property type="component" value="Unassembled WGS sequence"/>
</dbReference>
<organism evidence="2 3">
    <name type="scientific">Candidatus Dechloromonas phosphorivorans</name>
    <dbReference type="NCBI Taxonomy" id="2899244"/>
    <lineage>
        <taxon>Bacteria</taxon>
        <taxon>Pseudomonadati</taxon>
        <taxon>Pseudomonadota</taxon>
        <taxon>Betaproteobacteria</taxon>
        <taxon>Rhodocyclales</taxon>
        <taxon>Azonexaceae</taxon>
        <taxon>Dechloromonas</taxon>
    </lineage>
</organism>
<dbReference type="AlphaFoldDB" id="A0A9D7QJF9"/>
<proteinExistence type="predicted"/>
<comment type="caution">
    <text evidence="2">The sequence shown here is derived from an EMBL/GenBank/DDBJ whole genome shotgun (WGS) entry which is preliminary data.</text>
</comment>
<gene>
    <name evidence="2" type="ORF">IPN75_13085</name>
</gene>
<dbReference type="EMBL" id="JADKBR010000017">
    <property type="protein sequence ID" value="MBK8891229.1"/>
    <property type="molecule type" value="Genomic_DNA"/>
</dbReference>
<feature type="chain" id="PRO_5038954743" description="Organic solvent tolerance-like N-terminal domain-containing protein" evidence="1">
    <location>
        <begin position="24"/>
        <end position="100"/>
    </location>
</feature>
<accession>A0A9D7QJF9</accession>